<dbReference type="NCBIfam" id="TIGR00536">
    <property type="entry name" value="hemK_fam"/>
    <property type="match status" value="1"/>
</dbReference>
<dbReference type="OrthoDB" id="269872at2759"/>
<name>A0A9N9L5R6_9HELO</name>
<dbReference type="EMBL" id="CAJVRL010000092">
    <property type="protein sequence ID" value="CAG8959604.1"/>
    <property type="molecule type" value="Genomic_DNA"/>
</dbReference>
<dbReference type="PROSITE" id="PS00092">
    <property type="entry name" value="N6_MTASE"/>
    <property type="match status" value="1"/>
</dbReference>
<evidence type="ECO:0000259" key="7">
    <source>
        <dbReference type="Pfam" id="PF17827"/>
    </source>
</evidence>
<keyword evidence="9" id="KW-1185">Reference proteome</keyword>
<evidence type="ECO:0000259" key="6">
    <source>
        <dbReference type="Pfam" id="PF05175"/>
    </source>
</evidence>
<evidence type="ECO:0000256" key="3">
    <source>
        <dbReference type="ARBA" id="ARBA00022679"/>
    </source>
</evidence>
<dbReference type="Gene3D" id="1.10.8.10">
    <property type="entry name" value="DNA helicase RuvA subunit, C-terminal domain"/>
    <property type="match status" value="1"/>
</dbReference>
<proteinExistence type="predicted"/>
<dbReference type="PANTHER" id="PTHR18895">
    <property type="entry name" value="HEMK METHYLTRANSFERASE"/>
    <property type="match status" value="1"/>
</dbReference>
<dbReference type="PANTHER" id="PTHR18895:SF74">
    <property type="entry name" value="MTRF1L RELEASE FACTOR GLUTAMINE METHYLTRANSFERASE"/>
    <property type="match status" value="1"/>
</dbReference>
<keyword evidence="4" id="KW-0949">S-adenosyl-L-methionine</keyword>
<dbReference type="InterPro" id="IPR007848">
    <property type="entry name" value="Small_mtfrase_dom"/>
</dbReference>
<dbReference type="InterPro" id="IPR002052">
    <property type="entry name" value="DNA_methylase_N6_adenine_CS"/>
</dbReference>
<keyword evidence="3" id="KW-0808">Transferase</keyword>
<dbReference type="InterPro" id="IPR040758">
    <property type="entry name" value="PrmC_N"/>
</dbReference>
<evidence type="ECO:0000256" key="4">
    <source>
        <dbReference type="ARBA" id="ARBA00022691"/>
    </source>
</evidence>
<dbReference type="EC" id="2.1.1.297" evidence="1"/>
<dbReference type="GO" id="GO:0003676">
    <property type="term" value="F:nucleic acid binding"/>
    <property type="evidence" value="ECO:0007669"/>
    <property type="project" value="InterPro"/>
</dbReference>
<dbReference type="GO" id="GO:0032259">
    <property type="term" value="P:methylation"/>
    <property type="evidence" value="ECO:0007669"/>
    <property type="project" value="UniProtKB-KW"/>
</dbReference>
<dbReference type="GO" id="GO:0102559">
    <property type="term" value="F:peptide chain release factor N(5)-glutamine methyltransferase activity"/>
    <property type="evidence" value="ECO:0007669"/>
    <property type="project" value="UniProtKB-EC"/>
</dbReference>
<keyword evidence="2" id="KW-0489">Methyltransferase</keyword>
<dbReference type="GO" id="GO:0005739">
    <property type="term" value="C:mitochondrion"/>
    <property type="evidence" value="ECO:0007669"/>
    <property type="project" value="TreeGrafter"/>
</dbReference>
<comment type="catalytic activity">
    <reaction evidence="5">
        <text>L-glutaminyl-[peptide chain release factor] + S-adenosyl-L-methionine = N(5)-methyl-L-glutaminyl-[peptide chain release factor] + S-adenosyl-L-homocysteine + H(+)</text>
        <dbReference type="Rhea" id="RHEA:42896"/>
        <dbReference type="Rhea" id="RHEA-COMP:10271"/>
        <dbReference type="Rhea" id="RHEA-COMP:10272"/>
        <dbReference type="ChEBI" id="CHEBI:15378"/>
        <dbReference type="ChEBI" id="CHEBI:30011"/>
        <dbReference type="ChEBI" id="CHEBI:57856"/>
        <dbReference type="ChEBI" id="CHEBI:59789"/>
        <dbReference type="ChEBI" id="CHEBI:61891"/>
        <dbReference type="EC" id="2.1.1.297"/>
    </reaction>
</comment>
<dbReference type="SUPFAM" id="SSF53335">
    <property type="entry name" value="S-adenosyl-L-methionine-dependent methyltransferases"/>
    <property type="match status" value="1"/>
</dbReference>
<dbReference type="InterPro" id="IPR004556">
    <property type="entry name" value="HemK-like"/>
</dbReference>
<dbReference type="Gene3D" id="3.40.50.150">
    <property type="entry name" value="Vaccinia Virus protein VP39"/>
    <property type="match status" value="1"/>
</dbReference>
<dbReference type="CDD" id="cd02440">
    <property type="entry name" value="AdoMet_MTases"/>
    <property type="match status" value="1"/>
</dbReference>
<accession>A0A9N9L5R6</accession>
<dbReference type="AlphaFoldDB" id="A0A9N9L5R6"/>
<evidence type="ECO:0000256" key="5">
    <source>
        <dbReference type="ARBA" id="ARBA00048391"/>
    </source>
</evidence>
<evidence type="ECO:0000256" key="2">
    <source>
        <dbReference type="ARBA" id="ARBA00022603"/>
    </source>
</evidence>
<dbReference type="InterPro" id="IPR029063">
    <property type="entry name" value="SAM-dependent_MTases_sf"/>
</dbReference>
<comment type="caution">
    <text evidence="8">The sequence shown here is derived from an EMBL/GenBank/DDBJ whole genome shotgun (WGS) entry which is preliminary data.</text>
</comment>
<gene>
    <name evidence="8" type="ORF">HYFRA_00001506</name>
</gene>
<feature type="domain" description="Release factor glutamine methyltransferase N-terminal" evidence="7">
    <location>
        <begin position="92"/>
        <end position="139"/>
    </location>
</feature>
<feature type="domain" description="Methyltransferase small" evidence="6">
    <location>
        <begin position="194"/>
        <end position="293"/>
    </location>
</feature>
<dbReference type="Pfam" id="PF05175">
    <property type="entry name" value="MTS"/>
    <property type="match status" value="1"/>
</dbReference>
<sequence length="422" mass="47906">MDIIEYLRTLEVFHEISSPLGSAFIRPDVTRKHVQSCPEPPATCSWTSSSNLKRQSGWFKVMPRLPHALLLRARHISPLLPLVLRGTRTWDSAVNELRWLREHVEQTTTTRDSLLSPQKRLRILCERRAKGEPLQYILGSQPFGELDIKCQPGVLIPRPETEVYTEYLAQFINQHHVVFKTMIASAKSTSNPLRIVDLCSGTGCIPLLLHSLLSKTFTALQIQGWDISQTAVSLARRNLRENVKKGYLNASPRISFEMVDIFSNLTSDQRASLKCDILISNPPYISNESFNNETTRSVRNWEPKLALVPNISCSYSVLPQDVFYARLVDFHFNLCQSKILLMEIGDDEQAIRVVKILMDNLKRSTGSDLQNNSIEIWRDWPGQASDQGEKQELVIEEVSVPVRGSGALRAVVSMRKIFPLNC</sequence>
<evidence type="ECO:0000256" key="1">
    <source>
        <dbReference type="ARBA" id="ARBA00012771"/>
    </source>
</evidence>
<organism evidence="8 9">
    <name type="scientific">Hymenoscyphus fraxineus</name>
    <dbReference type="NCBI Taxonomy" id="746836"/>
    <lineage>
        <taxon>Eukaryota</taxon>
        <taxon>Fungi</taxon>
        <taxon>Dikarya</taxon>
        <taxon>Ascomycota</taxon>
        <taxon>Pezizomycotina</taxon>
        <taxon>Leotiomycetes</taxon>
        <taxon>Helotiales</taxon>
        <taxon>Helotiaceae</taxon>
        <taxon>Hymenoscyphus</taxon>
    </lineage>
</organism>
<reference evidence="8" key="1">
    <citation type="submission" date="2021-07" db="EMBL/GenBank/DDBJ databases">
        <authorList>
            <person name="Durling M."/>
        </authorList>
    </citation>
    <scope>NUCLEOTIDE SEQUENCE</scope>
</reference>
<dbReference type="Pfam" id="PF17827">
    <property type="entry name" value="PrmC_N"/>
    <property type="match status" value="1"/>
</dbReference>
<dbReference type="InterPro" id="IPR050320">
    <property type="entry name" value="N5-glutamine_MTase"/>
</dbReference>
<evidence type="ECO:0000313" key="8">
    <source>
        <dbReference type="EMBL" id="CAG8959604.1"/>
    </source>
</evidence>
<dbReference type="Proteomes" id="UP000696280">
    <property type="component" value="Unassembled WGS sequence"/>
</dbReference>
<evidence type="ECO:0000313" key="9">
    <source>
        <dbReference type="Proteomes" id="UP000696280"/>
    </source>
</evidence>
<protein>
    <recommendedName>
        <fullName evidence="1">peptide chain release factor N(5)-glutamine methyltransferase</fullName>
        <ecNumber evidence="1">2.1.1.297</ecNumber>
    </recommendedName>
</protein>